<dbReference type="GO" id="GO:0072542">
    <property type="term" value="F:protein phosphatase activator activity"/>
    <property type="evidence" value="ECO:0007669"/>
    <property type="project" value="TreeGrafter"/>
</dbReference>
<name>A0A9Q0LDX3_ANAIG</name>
<evidence type="ECO:0000313" key="5">
    <source>
        <dbReference type="EMBL" id="KAJ5070125.1"/>
    </source>
</evidence>
<protein>
    <submittedName>
        <fullName evidence="5">Atp synthase gamma-related</fullName>
    </submittedName>
</protein>
<evidence type="ECO:0000256" key="1">
    <source>
        <dbReference type="ARBA" id="ARBA00004123"/>
    </source>
</evidence>
<dbReference type="InterPro" id="IPR016024">
    <property type="entry name" value="ARM-type_fold"/>
</dbReference>
<evidence type="ECO:0000313" key="6">
    <source>
        <dbReference type="Proteomes" id="UP001149090"/>
    </source>
</evidence>
<dbReference type="OrthoDB" id="27483at2759"/>
<feature type="domain" description="Serine/threonine-protein phosphatase 4 regulatory subunit 3-like central" evidence="4">
    <location>
        <begin position="291"/>
        <end position="780"/>
    </location>
</feature>
<dbReference type="Pfam" id="PF04802">
    <property type="entry name" value="PP4R3"/>
    <property type="match status" value="1"/>
</dbReference>
<feature type="region of interest" description="Disordered" evidence="3">
    <location>
        <begin position="229"/>
        <end position="272"/>
    </location>
</feature>
<dbReference type="PANTHER" id="PTHR23318:SF0">
    <property type="entry name" value="SERINE_THREONINE-PROTEIN PHOSPHATASE 4 REGULATORY SUBUNIT 3"/>
    <property type="match status" value="1"/>
</dbReference>
<evidence type="ECO:0000256" key="3">
    <source>
        <dbReference type="SAM" id="MobiDB-lite"/>
    </source>
</evidence>
<comment type="caution">
    <text evidence="5">The sequence shown here is derived from an EMBL/GenBank/DDBJ whole genome shotgun (WGS) entry which is preliminary data.</text>
</comment>
<keyword evidence="2" id="KW-0539">Nucleus</keyword>
<dbReference type="Proteomes" id="UP001149090">
    <property type="component" value="Unassembled WGS sequence"/>
</dbReference>
<dbReference type="OMA" id="MESEEWI"/>
<dbReference type="GO" id="GO:0030289">
    <property type="term" value="C:protein phosphatase 4 complex"/>
    <property type="evidence" value="ECO:0007669"/>
    <property type="project" value="TreeGrafter"/>
</dbReference>
<gene>
    <name evidence="5" type="ORF">M0811_11154</name>
</gene>
<dbReference type="AlphaFoldDB" id="A0A9Q0LDX3"/>
<proteinExistence type="predicted"/>
<comment type="subcellular location">
    <subcellularLocation>
        <location evidence="1">Nucleus</location>
    </subcellularLocation>
</comment>
<dbReference type="EMBL" id="JAPDFW010000098">
    <property type="protein sequence ID" value="KAJ5070125.1"/>
    <property type="molecule type" value="Genomic_DNA"/>
</dbReference>
<reference evidence="5" key="1">
    <citation type="submission" date="2022-10" db="EMBL/GenBank/DDBJ databases">
        <title>Novel sulphate-reducing endosymbionts in the free-living metamonad Anaeramoeba.</title>
        <authorList>
            <person name="Jerlstrom-Hultqvist J."/>
            <person name="Cepicka I."/>
            <person name="Gallot-Lavallee L."/>
            <person name="Salas-Leiva D."/>
            <person name="Curtis B.A."/>
            <person name="Zahonova K."/>
            <person name="Pipaliya S."/>
            <person name="Dacks J."/>
            <person name="Roger A.J."/>
        </authorList>
    </citation>
    <scope>NUCLEOTIDE SEQUENCE</scope>
    <source>
        <strain evidence="5">BMAN</strain>
    </source>
</reference>
<evidence type="ECO:0000256" key="2">
    <source>
        <dbReference type="ARBA" id="ARBA00023242"/>
    </source>
</evidence>
<dbReference type="PANTHER" id="PTHR23318">
    <property type="entry name" value="ATP SYNTHASE GAMMA-RELATED"/>
    <property type="match status" value="1"/>
</dbReference>
<keyword evidence="6" id="KW-1185">Reference proteome</keyword>
<dbReference type="GO" id="GO:0005654">
    <property type="term" value="C:nucleoplasm"/>
    <property type="evidence" value="ECO:0007669"/>
    <property type="project" value="TreeGrafter"/>
</dbReference>
<feature type="compositionally biased region" description="Acidic residues" evidence="3">
    <location>
        <begin position="259"/>
        <end position="272"/>
    </location>
</feature>
<dbReference type="SUPFAM" id="SSF48371">
    <property type="entry name" value="ARM repeat"/>
    <property type="match status" value="1"/>
</dbReference>
<dbReference type="GO" id="GO:0006974">
    <property type="term" value="P:DNA damage response"/>
    <property type="evidence" value="ECO:0007669"/>
    <property type="project" value="TreeGrafter"/>
</dbReference>
<dbReference type="InterPro" id="IPR006887">
    <property type="entry name" value="P4R3-like_central_dom"/>
</dbReference>
<sequence>MNLEIISEISKMESEEWIPQAKGIIEINTQGEGVEIIIQDAKEDFKLFVESKSKFSMYNKSIIFSIEQKDEFEEPVYSLDFETEQDCNFIFDLLKDDQQFNSEYNLGFLKRTVSDDPFSDILSFQKTILEDENYLFSRNDEVFPKQSKLQKLFKDFDGFENENENLNENKNLNEYGNLNEYENLNEYKNLNEYGNLNGYENQNENLNENENLNQNQKNKNQNVIININQVENSNDSNPKSDDETDTATRSISNGNKSDDESDIEEENETFPDPQEETLSFLYSFLREIPFYLRDKRIKTILGEHFVHKLFALFKKMENKYNKTQNKENRLNLSYIAHILKAVHNLEDPKILNIMYSEENIPISIGIFEYLFPPPETLKSTNSKITKKTNHREFLTQFSKFHNLIRVDDLVVKMIGYIHKLEYFESAILPEFSFEMGRIYTKNFLVSKKKEVLRRLYNEYNVISTLKNLFENAKEKPEEKSLLILFLLELFKITDDVEIQFRPGFSKNLYCPDILEIIIQAIQDRVSEKTTTQSIEIAMMISSKYPKMMANFIMKRSKKIMDNPLSNNLVNVFHTSNDFGVQFAMFEFFKSLFQSQQDRRIFKDSHWTLFFFNRILPKLFEPIMEPQPKKAEHNNTVQVNHILLGLLCDFIIFCNLIDLEKNRSFLISNSIIQNLFSYANSLGSNNAKLSVVRCFREIVMMNDNQYLENIICLNLFDFIFDILKQNVGKDNMLTSSIKNLFSTILRKKMSSLIDHIKKNYQNQIEEFQKLHFLEFLFKDFQEKK</sequence>
<evidence type="ECO:0000259" key="4">
    <source>
        <dbReference type="Pfam" id="PF04802"/>
    </source>
</evidence>
<accession>A0A9Q0LDX3</accession>
<dbReference type="InterPro" id="IPR051137">
    <property type="entry name" value="PP4R3-like"/>
</dbReference>
<organism evidence="5 6">
    <name type="scientific">Anaeramoeba ignava</name>
    <name type="common">Anaerobic marine amoeba</name>
    <dbReference type="NCBI Taxonomy" id="1746090"/>
    <lineage>
        <taxon>Eukaryota</taxon>
        <taxon>Metamonada</taxon>
        <taxon>Anaeramoebidae</taxon>
        <taxon>Anaeramoeba</taxon>
    </lineage>
</organism>